<dbReference type="Proteomes" id="UP000325440">
    <property type="component" value="Unassembled WGS sequence"/>
</dbReference>
<accession>A0A5E4MVF5</accession>
<protein>
    <submittedName>
        <fullName evidence="1">Uncharacterized protein</fullName>
    </submittedName>
</protein>
<gene>
    <name evidence="1" type="ORF">CINCED_3A016359</name>
</gene>
<dbReference type="EMBL" id="CABPRJ010000968">
    <property type="protein sequence ID" value="VVC33441.1"/>
    <property type="molecule type" value="Genomic_DNA"/>
</dbReference>
<reference evidence="1 2" key="1">
    <citation type="submission" date="2019-08" db="EMBL/GenBank/DDBJ databases">
        <authorList>
            <person name="Alioto T."/>
            <person name="Alioto T."/>
            <person name="Gomez Garrido J."/>
        </authorList>
    </citation>
    <scope>NUCLEOTIDE SEQUENCE [LARGE SCALE GENOMIC DNA]</scope>
</reference>
<evidence type="ECO:0000313" key="2">
    <source>
        <dbReference type="Proteomes" id="UP000325440"/>
    </source>
</evidence>
<evidence type="ECO:0000313" key="1">
    <source>
        <dbReference type="EMBL" id="VVC33441.1"/>
    </source>
</evidence>
<organism evidence="1 2">
    <name type="scientific">Cinara cedri</name>
    <dbReference type="NCBI Taxonomy" id="506608"/>
    <lineage>
        <taxon>Eukaryota</taxon>
        <taxon>Metazoa</taxon>
        <taxon>Ecdysozoa</taxon>
        <taxon>Arthropoda</taxon>
        <taxon>Hexapoda</taxon>
        <taxon>Insecta</taxon>
        <taxon>Pterygota</taxon>
        <taxon>Neoptera</taxon>
        <taxon>Paraneoptera</taxon>
        <taxon>Hemiptera</taxon>
        <taxon>Sternorrhyncha</taxon>
        <taxon>Aphidomorpha</taxon>
        <taxon>Aphidoidea</taxon>
        <taxon>Aphididae</taxon>
        <taxon>Lachninae</taxon>
        <taxon>Cinara</taxon>
    </lineage>
</organism>
<keyword evidence="2" id="KW-1185">Reference proteome</keyword>
<name>A0A5E4MVF5_9HEMI</name>
<sequence length="215" mass="25638">MEFHFILLDKAIQLRAVRELQCNVVRDMVIKYRHSEFMWQKLAKISFDGFIYHHETEQLHYDTNYISGIRSCIKTYEDGLKENLPPENKHNLWNFYVDHVIEIRNSYRMKKESIRNFMDETMEGAFQEAHDNKALYKAEHYIYWAMNTNKDCHMILIEAVGVVKEIWINLLLYFVNFDNFELTIKVFQAGVRTLTNRLLPLISGKLLSCTCKLLT</sequence>
<proteinExistence type="predicted"/>
<dbReference type="OrthoDB" id="28112at2759"/>
<dbReference type="AlphaFoldDB" id="A0A5E4MVF5"/>